<dbReference type="NCBIfam" id="NF009793">
    <property type="entry name" value="PRK13285.1-1"/>
    <property type="match status" value="1"/>
</dbReference>
<evidence type="ECO:0000256" key="2">
    <source>
        <dbReference type="ARBA" id="ARBA00022795"/>
    </source>
</evidence>
<dbReference type="RefSeq" id="WP_132028033.1">
    <property type="nucleotide sequence ID" value="NZ_CP068564.1"/>
</dbReference>
<dbReference type="GO" id="GO:0005737">
    <property type="term" value="C:cytoplasm"/>
    <property type="evidence" value="ECO:0007669"/>
    <property type="project" value="UniProtKB-SubCell"/>
</dbReference>
<dbReference type="HAMAP" id="MF_01185">
    <property type="entry name" value="FliW"/>
    <property type="match status" value="1"/>
</dbReference>
<dbReference type="Pfam" id="PF02623">
    <property type="entry name" value="FliW"/>
    <property type="match status" value="1"/>
</dbReference>
<dbReference type="AlphaFoldDB" id="A0A4R3KTD6"/>
<comment type="subcellular location">
    <subcellularLocation>
        <location evidence="4">Cytoplasm</location>
    </subcellularLocation>
</comment>
<protein>
    <recommendedName>
        <fullName evidence="4">Flagellar assembly factor FliW</fullName>
    </recommendedName>
</protein>
<evidence type="ECO:0000256" key="3">
    <source>
        <dbReference type="ARBA" id="ARBA00022845"/>
    </source>
</evidence>
<dbReference type="EMBL" id="SMAE01000008">
    <property type="protein sequence ID" value="TCS88526.1"/>
    <property type="molecule type" value="Genomic_DNA"/>
</dbReference>
<dbReference type="PANTHER" id="PTHR39190:SF1">
    <property type="entry name" value="FLAGELLAR ASSEMBLY FACTOR FLIW"/>
    <property type="match status" value="1"/>
</dbReference>
<organism evidence="5 6">
    <name type="scientific">Keratinibaculum paraultunense</name>
    <dbReference type="NCBI Taxonomy" id="1278232"/>
    <lineage>
        <taxon>Bacteria</taxon>
        <taxon>Bacillati</taxon>
        <taxon>Bacillota</taxon>
        <taxon>Tissierellia</taxon>
        <taxon>Tissierellales</taxon>
        <taxon>Tepidimicrobiaceae</taxon>
        <taxon>Keratinibaculum</taxon>
    </lineage>
</organism>
<evidence type="ECO:0000313" key="5">
    <source>
        <dbReference type="EMBL" id="TCS88526.1"/>
    </source>
</evidence>
<accession>A0A4R3KTD6</accession>
<evidence type="ECO:0000256" key="1">
    <source>
        <dbReference type="ARBA" id="ARBA00022490"/>
    </source>
</evidence>
<keyword evidence="1 4" id="KW-0963">Cytoplasm</keyword>
<keyword evidence="3 4" id="KW-0810">Translation regulation</keyword>
<keyword evidence="6" id="KW-1185">Reference proteome</keyword>
<evidence type="ECO:0000256" key="4">
    <source>
        <dbReference type="HAMAP-Rule" id="MF_01185"/>
    </source>
</evidence>
<evidence type="ECO:0000313" key="6">
    <source>
        <dbReference type="Proteomes" id="UP000294567"/>
    </source>
</evidence>
<comment type="caution">
    <text evidence="5">The sequence shown here is derived from an EMBL/GenBank/DDBJ whole genome shotgun (WGS) entry which is preliminary data.</text>
</comment>
<dbReference type="PANTHER" id="PTHR39190">
    <property type="entry name" value="FLAGELLAR ASSEMBLY FACTOR FLIW"/>
    <property type="match status" value="1"/>
</dbReference>
<dbReference type="SUPFAM" id="SSF141457">
    <property type="entry name" value="BH3618-like"/>
    <property type="match status" value="1"/>
</dbReference>
<comment type="similarity">
    <text evidence="4">Belongs to the FliW family.</text>
</comment>
<dbReference type="Gene3D" id="2.30.290.10">
    <property type="entry name" value="BH3618-like"/>
    <property type="match status" value="1"/>
</dbReference>
<keyword evidence="2 4" id="KW-1005">Bacterial flagellum biogenesis</keyword>
<comment type="subunit">
    <text evidence="4">Interacts with translational regulator CsrA and flagellin(s).</text>
</comment>
<proteinExistence type="inferred from homology"/>
<gene>
    <name evidence="4" type="primary">fliW</name>
    <name evidence="5" type="ORF">EDD65_10859</name>
</gene>
<dbReference type="GO" id="GO:0006417">
    <property type="term" value="P:regulation of translation"/>
    <property type="evidence" value="ECO:0007669"/>
    <property type="project" value="UniProtKB-KW"/>
</dbReference>
<keyword evidence="5" id="KW-0966">Cell projection</keyword>
<keyword evidence="4" id="KW-0143">Chaperone</keyword>
<comment type="function">
    <text evidence="4">Acts as an anti-CsrA protein, binds CsrA and prevents it from repressing translation of its target genes, one of which is flagellin. Binds to flagellin and participates in the assembly of the flagellum.</text>
</comment>
<dbReference type="InterPro" id="IPR003775">
    <property type="entry name" value="Flagellar_assembly_factor_FliW"/>
</dbReference>
<keyword evidence="5" id="KW-0969">Cilium</keyword>
<dbReference type="InterPro" id="IPR024046">
    <property type="entry name" value="Flagellar_assmbl_FliW_dom_sf"/>
</dbReference>
<sequence length="149" mass="17444">MILKTKNFGEIEIDEENIIHFPEGILGFEEEKQFVIIKDEDEQNPFQWLQSVQNPELAFVIINPFFVFPDYDIVLSKSVQEKLKIEDEKDVAVYSIVVVPEDIEKMTVNLLGPIVININKKLGKQVILDDDRYTTKHYIFKQRSQDRSV</sequence>
<name>A0A4R3KTD6_9FIRM</name>
<reference evidence="5 6" key="1">
    <citation type="submission" date="2019-03" db="EMBL/GenBank/DDBJ databases">
        <title>Genomic Encyclopedia of Type Strains, Phase IV (KMG-IV): sequencing the most valuable type-strain genomes for metagenomic binning, comparative biology and taxonomic classification.</title>
        <authorList>
            <person name="Goeker M."/>
        </authorList>
    </citation>
    <scope>NUCLEOTIDE SEQUENCE [LARGE SCALE GENOMIC DNA]</scope>
    <source>
        <strain evidence="5 6">DSM 26752</strain>
    </source>
</reference>
<dbReference type="Proteomes" id="UP000294567">
    <property type="component" value="Unassembled WGS sequence"/>
</dbReference>
<dbReference type="GO" id="GO:0044780">
    <property type="term" value="P:bacterial-type flagellum assembly"/>
    <property type="evidence" value="ECO:0007669"/>
    <property type="project" value="UniProtKB-UniRule"/>
</dbReference>
<keyword evidence="5" id="KW-0282">Flagellum</keyword>
<dbReference type="OrthoDB" id="9801235at2"/>